<evidence type="ECO:0000256" key="1">
    <source>
        <dbReference type="SAM" id="MobiDB-lite"/>
    </source>
</evidence>
<feature type="region of interest" description="Disordered" evidence="1">
    <location>
        <begin position="1"/>
        <end position="37"/>
    </location>
</feature>
<gene>
    <name evidence="2" type="ORF">OGAPHI_007137</name>
</gene>
<sequence>MFGRSKSRRALRKTRTGSNAVDDDSSGSNREDPVSAASVCTSITSNLKQLDQTTKDTVRVLPRSPHNRSRETQRREFDDLFALEDELLAIVKGFQHTSLIRKKTLETLITNNFSVFRSAGVNLEDIQVLERVQNTVNSLISFVMLLNQTDQPADEFDDMNPRITRCRRTDERKLETFNSIRRCYLLYTSYSRTILAPRPSSVALSFSESSLVTFSLSTFGALSTNFLDSTSDSPSSDLISLMILGLDLASKDSSLTENMVFSWGCSLVSASSASAAAGAGAAAPAAGNAMSGMLSLVFNSWIKNEVSSRVRVEIWSTICEILGSTGLVSVELNLTRRPLPTTEALLPSLAAVLAGTLTTTDMLMFEG</sequence>
<name>A0A9P8NWK1_9ASCO</name>
<dbReference type="RefSeq" id="XP_046058254.1">
    <property type="nucleotide sequence ID" value="XM_046208500.1"/>
</dbReference>
<dbReference type="Proteomes" id="UP000769157">
    <property type="component" value="Unassembled WGS sequence"/>
</dbReference>
<reference evidence="2" key="1">
    <citation type="journal article" date="2021" name="Open Biol.">
        <title>Shared evolutionary footprints suggest mitochondrial oxidative damage underlies multiple complex I losses in fungi.</title>
        <authorList>
            <person name="Schikora-Tamarit M.A."/>
            <person name="Marcet-Houben M."/>
            <person name="Nosek J."/>
            <person name="Gabaldon T."/>
        </authorList>
    </citation>
    <scope>NUCLEOTIDE SEQUENCE</scope>
    <source>
        <strain evidence="2">CBS6075</strain>
    </source>
</reference>
<dbReference type="GeneID" id="70239101"/>
<dbReference type="AntiFam" id="ANF00182">
    <property type="entry name" value="Shadow ORF (opposite rplL)"/>
</dbReference>
<evidence type="ECO:0000313" key="3">
    <source>
        <dbReference type="Proteomes" id="UP000769157"/>
    </source>
</evidence>
<protein>
    <submittedName>
        <fullName evidence="2">Uncharacterized protein</fullName>
    </submittedName>
</protein>
<organism evidence="2 3">
    <name type="scientific">Ogataea philodendri</name>
    <dbReference type="NCBI Taxonomy" id="1378263"/>
    <lineage>
        <taxon>Eukaryota</taxon>
        <taxon>Fungi</taxon>
        <taxon>Dikarya</taxon>
        <taxon>Ascomycota</taxon>
        <taxon>Saccharomycotina</taxon>
        <taxon>Pichiomycetes</taxon>
        <taxon>Pichiales</taxon>
        <taxon>Pichiaceae</taxon>
        <taxon>Ogataea</taxon>
    </lineage>
</organism>
<proteinExistence type="predicted"/>
<feature type="compositionally biased region" description="Basic residues" evidence="1">
    <location>
        <begin position="1"/>
        <end position="15"/>
    </location>
</feature>
<dbReference type="AlphaFoldDB" id="A0A9P8NWK1"/>
<accession>A0A9P8NWK1</accession>
<reference evidence="2" key="2">
    <citation type="submission" date="2021-01" db="EMBL/GenBank/DDBJ databases">
        <authorList>
            <person name="Schikora-Tamarit M.A."/>
        </authorList>
    </citation>
    <scope>NUCLEOTIDE SEQUENCE</scope>
    <source>
        <strain evidence="2">CBS6075</strain>
    </source>
</reference>
<dbReference type="OrthoDB" id="3990306at2759"/>
<feature type="region of interest" description="Disordered" evidence="1">
    <location>
        <begin position="54"/>
        <end position="73"/>
    </location>
</feature>
<keyword evidence="3" id="KW-1185">Reference proteome</keyword>
<dbReference type="EMBL" id="JAEUBE010000504">
    <property type="protein sequence ID" value="KAH3660551.1"/>
    <property type="molecule type" value="Genomic_DNA"/>
</dbReference>
<comment type="caution">
    <text evidence="2">The sequence shown here is derived from an EMBL/GenBank/DDBJ whole genome shotgun (WGS) entry which is preliminary data.</text>
</comment>
<evidence type="ECO:0000313" key="2">
    <source>
        <dbReference type="EMBL" id="KAH3660551.1"/>
    </source>
</evidence>